<dbReference type="AlphaFoldDB" id="A0ABD7V5T5"/>
<dbReference type="PROSITE" id="PS51819">
    <property type="entry name" value="VOC"/>
    <property type="match status" value="1"/>
</dbReference>
<dbReference type="Proteomes" id="UP000360750">
    <property type="component" value="Unassembled WGS sequence"/>
</dbReference>
<organism evidence="2 3">
    <name type="scientific">Gordonia paraffinivorans</name>
    <dbReference type="NCBI Taxonomy" id="175628"/>
    <lineage>
        <taxon>Bacteria</taxon>
        <taxon>Bacillati</taxon>
        <taxon>Actinomycetota</taxon>
        <taxon>Actinomycetes</taxon>
        <taxon>Mycobacteriales</taxon>
        <taxon>Gordoniaceae</taxon>
        <taxon>Gordonia</taxon>
    </lineage>
</organism>
<gene>
    <name evidence="2" type="primary">gloA_2</name>
    <name evidence="2" type="ORF">NCTC8139_03225</name>
</gene>
<dbReference type="InterPro" id="IPR004360">
    <property type="entry name" value="Glyas_Fos-R_dOase_dom"/>
</dbReference>
<dbReference type="Pfam" id="PF00903">
    <property type="entry name" value="Glyoxalase"/>
    <property type="match status" value="1"/>
</dbReference>
<evidence type="ECO:0000313" key="2">
    <source>
        <dbReference type="EMBL" id="VFA89657.1"/>
    </source>
</evidence>
<dbReference type="RefSeq" id="WP_131734872.1">
    <property type="nucleotide sequence ID" value="NZ_CAACYD010000007.1"/>
</dbReference>
<dbReference type="InterPro" id="IPR037523">
    <property type="entry name" value="VOC_core"/>
</dbReference>
<keyword evidence="2" id="KW-0456">Lyase</keyword>
<dbReference type="EMBL" id="CAACYD010000007">
    <property type="protein sequence ID" value="VFA89657.1"/>
    <property type="molecule type" value="Genomic_DNA"/>
</dbReference>
<accession>A0ABD7V5T5</accession>
<evidence type="ECO:0000313" key="3">
    <source>
        <dbReference type="Proteomes" id="UP000360750"/>
    </source>
</evidence>
<dbReference type="SUPFAM" id="SSF54593">
    <property type="entry name" value="Glyoxalase/Bleomycin resistance protein/Dihydroxybiphenyl dioxygenase"/>
    <property type="match status" value="1"/>
</dbReference>
<proteinExistence type="predicted"/>
<dbReference type="Gene3D" id="3.10.180.10">
    <property type="entry name" value="2,3-Dihydroxybiphenyl 1,2-Dioxygenase, domain 1"/>
    <property type="match status" value="1"/>
</dbReference>
<feature type="domain" description="VOC" evidence="1">
    <location>
        <begin position="7"/>
        <end position="128"/>
    </location>
</feature>
<dbReference type="GeneID" id="60751205"/>
<dbReference type="InterPro" id="IPR029068">
    <property type="entry name" value="Glyas_Bleomycin-R_OHBP_Dase"/>
</dbReference>
<dbReference type="EC" id="4.4.1.5" evidence="2"/>
<evidence type="ECO:0000259" key="1">
    <source>
        <dbReference type="PROSITE" id="PS51819"/>
    </source>
</evidence>
<dbReference type="GO" id="GO:0004462">
    <property type="term" value="F:lactoylglutathione lyase activity"/>
    <property type="evidence" value="ECO:0007669"/>
    <property type="project" value="UniProtKB-EC"/>
</dbReference>
<protein>
    <submittedName>
        <fullName evidence="2">Lactoylglutathione lyase</fullName>
        <ecNumber evidence="2">4.4.1.5</ecNumber>
    </submittedName>
</protein>
<comment type="caution">
    <text evidence="2">The sequence shown here is derived from an EMBL/GenBank/DDBJ whole genome shotgun (WGS) entry which is preliminary data.</text>
</comment>
<name>A0ABD7V5T5_9ACTN</name>
<sequence>MTAGEVTFSLGAIRVGDLDRSLDFYTGGCGFVLEKRFTTPAFEAAIVRAGVAGVELIVPHGESATERSDHGNMLQKFVLNTPDPAAVMRRACEFGGSEVSPATDYPAYGMTIGVLADPDGYLLELVGRTDDPADPR</sequence>
<reference evidence="2 3" key="1">
    <citation type="submission" date="2019-02" db="EMBL/GenBank/DDBJ databases">
        <authorList>
            <consortium name="Pathogen Informatics"/>
        </authorList>
    </citation>
    <scope>NUCLEOTIDE SEQUENCE [LARGE SCALE GENOMIC DNA]</scope>
    <source>
        <strain evidence="2 3">3012STDY6756503</strain>
    </source>
</reference>